<dbReference type="Proteomes" id="UP000576645">
    <property type="component" value="Unassembled WGS sequence"/>
</dbReference>
<evidence type="ECO:0000313" key="2">
    <source>
        <dbReference type="Proteomes" id="UP000576645"/>
    </source>
</evidence>
<name>A0AAP6ZNE7_9VIBR</name>
<dbReference type="EMBL" id="VTXP01000015">
    <property type="protein sequence ID" value="NOJ25235.1"/>
    <property type="molecule type" value="Genomic_DNA"/>
</dbReference>
<dbReference type="PROSITE" id="PS51257">
    <property type="entry name" value="PROKAR_LIPOPROTEIN"/>
    <property type="match status" value="1"/>
</dbReference>
<evidence type="ECO:0008006" key="3">
    <source>
        <dbReference type="Google" id="ProtNLM"/>
    </source>
</evidence>
<organism evidence="1 2">
    <name type="scientific">Vibrio coralliilyticus</name>
    <dbReference type="NCBI Taxonomy" id="190893"/>
    <lineage>
        <taxon>Bacteria</taxon>
        <taxon>Pseudomonadati</taxon>
        <taxon>Pseudomonadota</taxon>
        <taxon>Gammaproteobacteria</taxon>
        <taxon>Vibrionales</taxon>
        <taxon>Vibrionaceae</taxon>
        <taxon>Vibrio</taxon>
    </lineage>
</organism>
<gene>
    <name evidence="1" type="ORF">F0238_21150</name>
</gene>
<protein>
    <recommendedName>
        <fullName evidence="3">Lipoprotein</fullName>
    </recommendedName>
</protein>
<evidence type="ECO:0000313" key="1">
    <source>
        <dbReference type="EMBL" id="NOJ25235.1"/>
    </source>
</evidence>
<reference evidence="1 2" key="1">
    <citation type="submission" date="2019-09" db="EMBL/GenBank/DDBJ databases">
        <title>Draft genome sequencing and comparative genomics of hatchery-associated Vibrios.</title>
        <authorList>
            <person name="Kehlet-Delgado H."/>
            <person name="Mueller R.S."/>
        </authorList>
    </citation>
    <scope>NUCLEOTIDE SEQUENCE [LARGE SCALE GENOMIC DNA]</scope>
    <source>
        <strain evidence="1 2">09-121-3</strain>
    </source>
</reference>
<comment type="caution">
    <text evidence="1">The sequence shown here is derived from an EMBL/GenBank/DDBJ whole genome shotgun (WGS) entry which is preliminary data.</text>
</comment>
<accession>A0AAP6ZNE7</accession>
<dbReference type="RefSeq" id="WP_171353733.1">
    <property type="nucleotide sequence ID" value="NZ_VTXP01000015.1"/>
</dbReference>
<dbReference type="AlphaFoldDB" id="A0AAP6ZNE7"/>
<sequence length="129" mass="14207">MTKYATIVALITTLMLSGCDVTQLVQKLGITEPALVFAPATELQISDTETAYVVGHDECPEQSDSIFLADLSMTFMPNGCINLGNENQEVLVEMRIAERYVSEIWQVTHQSDGVVITRPNGFVVRKPSD</sequence>
<proteinExistence type="predicted"/>